<keyword evidence="6 7" id="KW-0472">Membrane</keyword>
<dbReference type="PANTHER" id="PTHR43652">
    <property type="entry name" value="BASIC AMINO ACID ANTIPORTER YFCC-RELATED"/>
    <property type="match status" value="1"/>
</dbReference>
<evidence type="ECO:0000256" key="7">
    <source>
        <dbReference type="SAM" id="Phobius"/>
    </source>
</evidence>
<dbReference type="PANTHER" id="PTHR43652:SF2">
    <property type="entry name" value="BASIC AMINO ACID ANTIPORTER YFCC-RELATED"/>
    <property type="match status" value="1"/>
</dbReference>
<feature type="transmembrane region" description="Helical" evidence="7">
    <location>
        <begin position="55"/>
        <end position="73"/>
    </location>
</feature>
<dbReference type="AlphaFoldDB" id="A0A9D1W2Y0"/>
<feature type="transmembrane region" description="Helical" evidence="7">
    <location>
        <begin position="265"/>
        <end position="285"/>
    </location>
</feature>
<evidence type="ECO:0000256" key="1">
    <source>
        <dbReference type="ARBA" id="ARBA00004141"/>
    </source>
</evidence>
<evidence type="ECO:0000256" key="3">
    <source>
        <dbReference type="ARBA" id="ARBA00022692"/>
    </source>
</evidence>
<keyword evidence="2" id="KW-0813">Transport</keyword>
<keyword evidence="4" id="KW-0677">Repeat</keyword>
<feature type="transmembrane region" description="Helical" evidence="7">
    <location>
        <begin position="235"/>
        <end position="253"/>
    </location>
</feature>
<proteinExistence type="predicted"/>
<evidence type="ECO:0000256" key="2">
    <source>
        <dbReference type="ARBA" id="ARBA00022448"/>
    </source>
</evidence>
<feature type="transmembrane region" description="Helical" evidence="7">
    <location>
        <begin position="419"/>
        <end position="437"/>
    </location>
</feature>
<sequence>MNLLTVCLVICLITVAGYIWGKYSLGTVACMSMILFLITGCITPQEALGNLSNSNVVLVLSMFVVSAGFKRTQAVKIIGRSVSAMAKGSMIKVMLGFTIASILAATFMGGAAAAFCIMAPLVTATCEELKIHPSKVIFSVGLVCIAACGILPMGGGLSMYAEVNGYIAANDYAQYQLGVMDMFKGRFPSLLTLALYTTFVGFRFSPDQPVTDTKSGEEFAVKSNRPPLAPFQEKCGYVIFFLVTVALLFNAPINRMLTHVGLASLASWEIVLIGAFLMVLTGVLSSKEAFAALPMDLGFLIAGSLCMGTALANTGGGEIIGGAIAGVADQLKNPYLVGAVFYLVPFLLTQVMQNRTVMAIFQPIAILACKSMGVSCVGPAILVAAACCTAFMTPMATASIPMIMEVGGYNVQTQLKQSIIPAIFLSAVNIFWVMTVFPL</sequence>
<evidence type="ECO:0000256" key="5">
    <source>
        <dbReference type="ARBA" id="ARBA00022989"/>
    </source>
</evidence>
<reference evidence="9" key="1">
    <citation type="journal article" date="2021" name="PeerJ">
        <title>Extensive microbial diversity within the chicken gut microbiome revealed by metagenomics and culture.</title>
        <authorList>
            <person name="Gilroy R."/>
            <person name="Ravi A."/>
            <person name="Getino M."/>
            <person name="Pursley I."/>
            <person name="Horton D.L."/>
            <person name="Alikhan N.F."/>
            <person name="Baker D."/>
            <person name="Gharbi K."/>
            <person name="Hall N."/>
            <person name="Watson M."/>
            <person name="Adriaenssens E.M."/>
            <person name="Foster-Nyarko E."/>
            <person name="Jarju S."/>
            <person name="Secka A."/>
            <person name="Antonio M."/>
            <person name="Oren A."/>
            <person name="Chaudhuri R.R."/>
            <person name="La Ragione R."/>
            <person name="Hildebrand F."/>
            <person name="Pallen M.J."/>
        </authorList>
    </citation>
    <scope>NUCLEOTIDE SEQUENCE</scope>
    <source>
        <strain evidence="9">ChiGjej4B4-12881</strain>
    </source>
</reference>
<name>A0A9D1W2Y0_9FIRM</name>
<dbReference type="InterPro" id="IPR004680">
    <property type="entry name" value="Cit_transptr-like_dom"/>
</dbReference>
<feature type="transmembrane region" description="Helical" evidence="7">
    <location>
        <begin position="187"/>
        <end position="205"/>
    </location>
</feature>
<feature type="transmembrane region" description="Helical" evidence="7">
    <location>
        <begin position="335"/>
        <end position="352"/>
    </location>
</feature>
<evidence type="ECO:0000259" key="8">
    <source>
        <dbReference type="Pfam" id="PF03600"/>
    </source>
</evidence>
<reference evidence="9" key="2">
    <citation type="submission" date="2021-04" db="EMBL/GenBank/DDBJ databases">
        <authorList>
            <person name="Gilroy R."/>
        </authorList>
    </citation>
    <scope>NUCLEOTIDE SEQUENCE</scope>
    <source>
        <strain evidence="9">ChiGjej4B4-12881</strain>
    </source>
</reference>
<dbReference type="EMBL" id="DXEU01000033">
    <property type="protein sequence ID" value="HIX51543.1"/>
    <property type="molecule type" value="Genomic_DNA"/>
</dbReference>
<dbReference type="GO" id="GO:0005886">
    <property type="term" value="C:plasma membrane"/>
    <property type="evidence" value="ECO:0007669"/>
    <property type="project" value="TreeGrafter"/>
</dbReference>
<feature type="transmembrane region" description="Helical" evidence="7">
    <location>
        <begin position="136"/>
        <end position="154"/>
    </location>
</feature>
<protein>
    <recommendedName>
        <fullName evidence="8">Citrate transporter-like domain-containing protein</fullName>
    </recommendedName>
</protein>
<dbReference type="GO" id="GO:0055085">
    <property type="term" value="P:transmembrane transport"/>
    <property type="evidence" value="ECO:0007669"/>
    <property type="project" value="InterPro"/>
</dbReference>
<gene>
    <name evidence="9" type="ORF">IAA28_01910</name>
</gene>
<dbReference type="Proteomes" id="UP000886780">
    <property type="component" value="Unassembled WGS sequence"/>
</dbReference>
<evidence type="ECO:0000313" key="10">
    <source>
        <dbReference type="Proteomes" id="UP000886780"/>
    </source>
</evidence>
<feature type="transmembrane region" description="Helical" evidence="7">
    <location>
        <begin position="26"/>
        <end position="43"/>
    </location>
</feature>
<accession>A0A9D1W2Y0</accession>
<comment type="subcellular location">
    <subcellularLocation>
        <location evidence="1">Membrane</location>
        <topology evidence="1">Multi-pass membrane protein</topology>
    </subcellularLocation>
</comment>
<feature type="transmembrane region" description="Helical" evidence="7">
    <location>
        <begin position="93"/>
        <end position="124"/>
    </location>
</feature>
<feature type="transmembrane region" description="Helical" evidence="7">
    <location>
        <begin position="364"/>
        <end position="392"/>
    </location>
</feature>
<organism evidence="9 10">
    <name type="scientific">Candidatus Lachnoclostridium stercoripullorum</name>
    <dbReference type="NCBI Taxonomy" id="2838635"/>
    <lineage>
        <taxon>Bacteria</taxon>
        <taxon>Bacillati</taxon>
        <taxon>Bacillota</taxon>
        <taxon>Clostridia</taxon>
        <taxon>Lachnospirales</taxon>
        <taxon>Lachnospiraceae</taxon>
    </lineage>
</organism>
<comment type="caution">
    <text evidence="9">The sequence shown here is derived from an EMBL/GenBank/DDBJ whole genome shotgun (WGS) entry which is preliminary data.</text>
</comment>
<evidence type="ECO:0000256" key="4">
    <source>
        <dbReference type="ARBA" id="ARBA00022737"/>
    </source>
</evidence>
<evidence type="ECO:0000256" key="6">
    <source>
        <dbReference type="ARBA" id="ARBA00023136"/>
    </source>
</evidence>
<dbReference type="Pfam" id="PF03600">
    <property type="entry name" value="CitMHS"/>
    <property type="match status" value="1"/>
</dbReference>
<feature type="transmembrane region" description="Helical" evidence="7">
    <location>
        <begin position="297"/>
        <end position="315"/>
    </location>
</feature>
<keyword evidence="3 7" id="KW-0812">Transmembrane</keyword>
<keyword evidence="5 7" id="KW-1133">Transmembrane helix</keyword>
<evidence type="ECO:0000313" key="9">
    <source>
        <dbReference type="EMBL" id="HIX51543.1"/>
    </source>
</evidence>
<dbReference type="InterPro" id="IPR051679">
    <property type="entry name" value="DASS-Related_Transporters"/>
</dbReference>
<feature type="domain" description="Citrate transporter-like" evidence="8">
    <location>
        <begin position="18"/>
        <end position="386"/>
    </location>
</feature>